<keyword evidence="3" id="KW-0443">Lipid metabolism</keyword>
<name>A0A1X7TB40_AMPQE</name>
<evidence type="ECO:0000256" key="1">
    <source>
        <dbReference type="ARBA" id="ARBA00022598"/>
    </source>
</evidence>
<dbReference type="AlphaFoldDB" id="A0A1X7TB40"/>
<dbReference type="EC" id="6.2.1.3" evidence="4"/>
<keyword evidence="2" id="KW-0276">Fatty acid metabolism</keyword>
<dbReference type="GO" id="GO:0016020">
    <property type="term" value="C:membrane"/>
    <property type="evidence" value="ECO:0007669"/>
    <property type="project" value="TreeGrafter"/>
</dbReference>
<organism evidence="6">
    <name type="scientific">Amphimedon queenslandica</name>
    <name type="common">Sponge</name>
    <dbReference type="NCBI Taxonomy" id="400682"/>
    <lineage>
        <taxon>Eukaryota</taxon>
        <taxon>Metazoa</taxon>
        <taxon>Porifera</taxon>
        <taxon>Demospongiae</taxon>
        <taxon>Heteroscleromorpha</taxon>
        <taxon>Haplosclerida</taxon>
        <taxon>Niphatidae</taxon>
        <taxon>Amphimedon</taxon>
    </lineage>
</organism>
<feature type="domain" description="AMP-dependent synthetase/ligase" evidence="5">
    <location>
        <begin position="4"/>
        <end position="121"/>
    </location>
</feature>
<protein>
    <recommendedName>
        <fullName evidence="4">long-chain-fatty-acid--CoA ligase</fullName>
        <ecNumber evidence="4">6.2.1.3</ecNumber>
    </recommendedName>
</protein>
<evidence type="ECO:0000259" key="5">
    <source>
        <dbReference type="Pfam" id="PF00501"/>
    </source>
</evidence>
<dbReference type="GO" id="GO:0004467">
    <property type="term" value="F:long-chain fatty acid-CoA ligase activity"/>
    <property type="evidence" value="ECO:0007669"/>
    <property type="project" value="UniProtKB-EC"/>
</dbReference>
<reference evidence="6" key="1">
    <citation type="submission" date="2017-05" db="UniProtKB">
        <authorList>
            <consortium name="EnsemblMetazoa"/>
        </authorList>
    </citation>
    <scope>IDENTIFICATION</scope>
</reference>
<dbReference type="PANTHER" id="PTHR43272:SF32">
    <property type="entry name" value="AMP-DEPENDENT SYNTHETASE_LIGASE DOMAIN-CONTAINING PROTEIN"/>
    <property type="match status" value="1"/>
</dbReference>
<dbReference type="GO" id="GO:0005783">
    <property type="term" value="C:endoplasmic reticulum"/>
    <property type="evidence" value="ECO:0007669"/>
    <property type="project" value="TreeGrafter"/>
</dbReference>
<dbReference type="InParanoid" id="A0A1X7TB40"/>
<evidence type="ECO:0000256" key="2">
    <source>
        <dbReference type="ARBA" id="ARBA00022832"/>
    </source>
</evidence>
<keyword evidence="1" id="KW-0436">Ligase</keyword>
<dbReference type="Pfam" id="PF00501">
    <property type="entry name" value="AMP-binding"/>
    <property type="match status" value="1"/>
</dbReference>
<sequence>EVHPTGILAVPRVREKFKEAAETQFQSIGGVKKFIIRKAMEVGQRSQENKINRNNQSVFGYGLANRLVFKNLREKLGLDQCRFCISGGAPLPKAVTDFYAGFDIALLQLYGMSETSSVATVNTLGNR</sequence>
<dbReference type="STRING" id="400682.A0A1X7TB40"/>
<dbReference type="SUPFAM" id="SSF56801">
    <property type="entry name" value="Acetyl-CoA synthetase-like"/>
    <property type="match status" value="1"/>
</dbReference>
<dbReference type="InterPro" id="IPR000873">
    <property type="entry name" value="AMP-dep_synth/lig_dom"/>
</dbReference>
<evidence type="ECO:0000256" key="3">
    <source>
        <dbReference type="ARBA" id="ARBA00023098"/>
    </source>
</evidence>
<dbReference type="Gene3D" id="3.40.50.12780">
    <property type="entry name" value="N-terminal domain of ligase-like"/>
    <property type="match status" value="1"/>
</dbReference>
<dbReference type="InterPro" id="IPR042099">
    <property type="entry name" value="ANL_N_sf"/>
</dbReference>
<dbReference type="eggNOG" id="KOG1256">
    <property type="taxonomic scope" value="Eukaryota"/>
</dbReference>
<accession>A0A1X7TB40</accession>
<evidence type="ECO:0000256" key="4">
    <source>
        <dbReference type="ARBA" id="ARBA00026121"/>
    </source>
</evidence>
<dbReference type="EnsemblMetazoa" id="Aqu2.1.11764_001">
    <property type="protein sequence ID" value="Aqu2.1.11764_001"/>
    <property type="gene ID" value="Aqu2.1.11764"/>
</dbReference>
<dbReference type="PANTHER" id="PTHR43272">
    <property type="entry name" value="LONG-CHAIN-FATTY-ACID--COA LIGASE"/>
    <property type="match status" value="1"/>
</dbReference>
<evidence type="ECO:0000313" key="6">
    <source>
        <dbReference type="EnsemblMetazoa" id="Aqu2.1.11764_001"/>
    </source>
</evidence>
<proteinExistence type="predicted"/>
<dbReference type="OrthoDB" id="3633556at2759"/>